<dbReference type="OrthoDB" id="2418900at2759"/>
<keyword evidence="2" id="KW-1185">Reference proteome</keyword>
<evidence type="ECO:0000313" key="1">
    <source>
        <dbReference type="EMBL" id="THU77482.1"/>
    </source>
</evidence>
<reference evidence="1 2" key="1">
    <citation type="journal article" date="2019" name="Nat. Ecol. Evol.">
        <title>Megaphylogeny resolves global patterns of mushroom evolution.</title>
        <authorList>
            <person name="Varga T."/>
            <person name="Krizsan K."/>
            <person name="Foldi C."/>
            <person name="Dima B."/>
            <person name="Sanchez-Garcia M."/>
            <person name="Sanchez-Ramirez S."/>
            <person name="Szollosi G.J."/>
            <person name="Szarkandi J.G."/>
            <person name="Papp V."/>
            <person name="Albert L."/>
            <person name="Andreopoulos W."/>
            <person name="Angelini C."/>
            <person name="Antonin V."/>
            <person name="Barry K.W."/>
            <person name="Bougher N.L."/>
            <person name="Buchanan P."/>
            <person name="Buyck B."/>
            <person name="Bense V."/>
            <person name="Catcheside P."/>
            <person name="Chovatia M."/>
            <person name="Cooper J."/>
            <person name="Damon W."/>
            <person name="Desjardin D."/>
            <person name="Finy P."/>
            <person name="Geml J."/>
            <person name="Haridas S."/>
            <person name="Hughes K."/>
            <person name="Justo A."/>
            <person name="Karasinski D."/>
            <person name="Kautmanova I."/>
            <person name="Kiss B."/>
            <person name="Kocsube S."/>
            <person name="Kotiranta H."/>
            <person name="LaButti K.M."/>
            <person name="Lechner B.E."/>
            <person name="Liimatainen K."/>
            <person name="Lipzen A."/>
            <person name="Lukacs Z."/>
            <person name="Mihaltcheva S."/>
            <person name="Morgado L.N."/>
            <person name="Niskanen T."/>
            <person name="Noordeloos M.E."/>
            <person name="Ohm R.A."/>
            <person name="Ortiz-Santana B."/>
            <person name="Ovrebo C."/>
            <person name="Racz N."/>
            <person name="Riley R."/>
            <person name="Savchenko A."/>
            <person name="Shiryaev A."/>
            <person name="Soop K."/>
            <person name="Spirin V."/>
            <person name="Szebenyi C."/>
            <person name="Tomsovsky M."/>
            <person name="Tulloss R.E."/>
            <person name="Uehling J."/>
            <person name="Grigoriev I.V."/>
            <person name="Vagvolgyi C."/>
            <person name="Papp T."/>
            <person name="Martin F.M."/>
            <person name="Miettinen O."/>
            <person name="Hibbett D.S."/>
            <person name="Nagy L.G."/>
        </authorList>
    </citation>
    <scope>NUCLEOTIDE SEQUENCE [LARGE SCALE GENOMIC DNA]</scope>
    <source>
        <strain evidence="1 2">CBS 962.96</strain>
    </source>
</reference>
<dbReference type="Proteomes" id="UP000297245">
    <property type="component" value="Unassembled WGS sequence"/>
</dbReference>
<dbReference type="EMBL" id="ML180423">
    <property type="protein sequence ID" value="THU77482.1"/>
    <property type="molecule type" value="Genomic_DNA"/>
</dbReference>
<organism evidence="1 2">
    <name type="scientific">Dendrothele bispora (strain CBS 962.96)</name>
    <dbReference type="NCBI Taxonomy" id="1314807"/>
    <lineage>
        <taxon>Eukaryota</taxon>
        <taxon>Fungi</taxon>
        <taxon>Dikarya</taxon>
        <taxon>Basidiomycota</taxon>
        <taxon>Agaricomycotina</taxon>
        <taxon>Agaricomycetes</taxon>
        <taxon>Agaricomycetidae</taxon>
        <taxon>Agaricales</taxon>
        <taxon>Agaricales incertae sedis</taxon>
        <taxon>Dendrothele</taxon>
    </lineage>
</organism>
<gene>
    <name evidence="1" type="ORF">K435DRAFT_832430</name>
</gene>
<name>A0A4S8KPA4_DENBC</name>
<sequence>MRPRQGRHYSPLHSILARSILSGTDVLNSHKLSQIMNREGCALNQNSNKSLLLINEKRNNKQLHHDMHTGHWWWSTQGAVDKNAGPGRTILPIILSSDKTQVTVFRNKSAYPIYMTLGNIPKELRRKPSRRAYILLGYLPTTRLEHIKSDASRRRCLATCFIPACPGTTGIVMASGDGVERLTHPIFAVYIGDYPEQILVTCGITGFCPRCTISRQRVGENTDLHPLRDLQTILNALQSIDNGASAFVKSCKDAGIKPVFEPFWANLPYSNVFMSITPDLLHQLYQGVLKHLKLWIIEVYGAHEIDARCRRLPPNHNIRIFMKGIATLSHVSGQEHDQMSHFLLGLIADMPLPNGMSNVRLLRCLRALLDFLFLSQYPVHSTSTLSLMTSALDRFHANKQIFVDLGIRSNFHIPKIHFMNHYIETIKLFGTLDNFNTEYTERLHIDLAKSAYRSTNRKDEYPQMTAWLERKEKIMRHEAHIAWLLASKPPLLRMHWIPPGLNTSRMLKMAKHPSAKLVKVSDAVEKYGATFFADALSRFIVELESPNLFGRRLDDAVDSHFLGVSSVAAYHQPSRLDRKGNIVPGRFDTALVRINNSQGFENITQDLRVGQVRMVFMLSETDMRRLFHKVPVQDQPHHLAYVDWFTPFGSKDPNHGLYKISFCNVQGGRLSSVVDIRRLIRSVHLFPKFGRVAERAWTSSTVLESCTTFFVNTDSDRHMYRLFS</sequence>
<protein>
    <submittedName>
        <fullName evidence="1">Uncharacterized protein</fullName>
    </submittedName>
</protein>
<dbReference type="Pfam" id="PF18759">
    <property type="entry name" value="Plavaka"/>
    <property type="match status" value="1"/>
</dbReference>
<accession>A0A4S8KPA4</accession>
<evidence type="ECO:0000313" key="2">
    <source>
        <dbReference type="Proteomes" id="UP000297245"/>
    </source>
</evidence>
<dbReference type="AlphaFoldDB" id="A0A4S8KPA4"/>
<proteinExistence type="predicted"/>
<dbReference type="InterPro" id="IPR041078">
    <property type="entry name" value="Plavaka"/>
</dbReference>